<dbReference type="Gene3D" id="3.40.50.720">
    <property type="entry name" value="NAD(P)-binding Rossmann-like Domain"/>
    <property type="match status" value="1"/>
</dbReference>
<dbReference type="PRINTS" id="PR00081">
    <property type="entry name" value="GDHRDH"/>
</dbReference>
<evidence type="ECO:0000256" key="1">
    <source>
        <dbReference type="ARBA" id="ARBA00006484"/>
    </source>
</evidence>
<protein>
    <submittedName>
        <fullName evidence="4">DEBR0S7_00672g1_1</fullName>
    </submittedName>
</protein>
<proteinExistence type="inferred from homology"/>
<evidence type="ECO:0000313" key="4">
    <source>
        <dbReference type="EMBL" id="VUG20297.1"/>
    </source>
</evidence>
<dbReference type="InterPro" id="IPR036291">
    <property type="entry name" value="NAD(P)-bd_dom_sf"/>
</dbReference>
<dbReference type="FunFam" id="3.40.50.720:FF:000281">
    <property type="entry name" value="Uncharacterized oxidoreductase YIR035C"/>
    <property type="match status" value="1"/>
</dbReference>
<evidence type="ECO:0000256" key="2">
    <source>
        <dbReference type="ARBA" id="ARBA00022857"/>
    </source>
</evidence>
<sequence>MSGKVIIVTGASRGMGQAIARLIIQKDKASKVVLAARSKQLLEKFPQLFPQDERENVKSRTLVVAGDLTQASTVKRLVKETIAKFGGIDSVIFNAGVLDPVGHVADIDTEKLRKLFDINFFSIVQLLQEAIPQLRKSAQKTGRPSSCIFVSSGASLKSYDGWMAYGASKAAVNHVALDVSVEESPLIRTASVAPGVVDTDMQVYIRNVAGLHMKPEALKRFTDLYEKHQLLPPQVPGSIYANLALRGIPDSLNGKYVRYSDSSVAEYLDTN</sequence>
<dbReference type="AlphaFoldDB" id="A0A7D9D0D3"/>
<comment type="similarity">
    <text evidence="1">Belongs to the short-chain dehydrogenases/reductases (SDR) family.</text>
</comment>
<gene>
    <name evidence="4" type="ORF">DEBR0S7_00672G</name>
</gene>
<keyword evidence="3" id="KW-0560">Oxidoreductase</keyword>
<dbReference type="InterPro" id="IPR020904">
    <property type="entry name" value="Sc_DH/Rdtase_CS"/>
</dbReference>
<dbReference type="GO" id="GO:0050664">
    <property type="term" value="F:oxidoreductase activity, acting on NAD(P)H, oxygen as acceptor"/>
    <property type="evidence" value="ECO:0007669"/>
    <property type="project" value="TreeGrafter"/>
</dbReference>
<name>A0A7D9D0D3_DEKBR</name>
<dbReference type="EMBL" id="CABFWN010000007">
    <property type="protein sequence ID" value="VUG20297.1"/>
    <property type="molecule type" value="Genomic_DNA"/>
</dbReference>
<dbReference type="Pfam" id="PF00106">
    <property type="entry name" value="adh_short"/>
    <property type="match status" value="1"/>
</dbReference>
<dbReference type="SUPFAM" id="SSF51735">
    <property type="entry name" value="NAD(P)-binding Rossmann-fold domains"/>
    <property type="match status" value="1"/>
</dbReference>
<accession>A0A7D9D0D3</accession>
<dbReference type="PANTHER" id="PTHR43008">
    <property type="entry name" value="BENZIL REDUCTASE"/>
    <property type="match status" value="1"/>
</dbReference>
<keyword evidence="2" id="KW-0521">NADP</keyword>
<dbReference type="InterPro" id="IPR002347">
    <property type="entry name" value="SDR_fam"/>
</dbReference>
<evidence type="ECO:0000256" key="3">
    <source>
        <dbReference type="ARBA" id="ARBA00023002"/>
    </source>
</evidence>
<keyword evidence="5" id="KW-1185">Reference proteome</keyword>
<evidence type="ECO:0000313" key="5">
    <source>
        <dbReference type="Proteomes" id="UP000478008"/>
    </source>
</evidence>
<dbReference type="Proteomes" id="UP000478008">
    <property type="component" value="Unassembled WGS sequence"/>
</dbReference>
<dbReference type="PROSITE" id="PS00061">
    <property type="entry name" value="ADH_SHORT"/>
    <property type="match status" value="1"/>
</dbReference>
<organism evidence="4 5">
    <name type="scientific">Dekkera bruxellensis</name>
    <name type="common">Brettanomyces custersii</name>
    <dbReference type="NCBI Taxonomy" id="5007"/>
    <lineage>
        <taxon>Eukaryota</taxon>
        <taxon>Fungi</taxon>
        <taxon>Dikarya</taxon>
        <taxon>Ascomycota</taxon>
        <taxon>Saccharomycotina</taxon>
        <taxon>Pichiomycetes</taxon>
        <taxon>Pichiales</taxon>
        <taxon>Pichiaceae</taxon>
        <taxon>Brettanomyces</taxon>
    </lineage>
</organism>
<reference evidence="4 5" key="1">
    <citation type="submission" date="2019-07" db="EMBL/GenBank/DDBJ databases">
        <authorList>
            <person name="Friedrich A."/>
            <person name="Schacherer J."/>
        </authorList>
    </citation>
    <scope>NUCLEOTIDE SEQUENCE [LARGE SCALE GENOMIC DNA]</scope>
</reference>
<dbReference type="PANTHER" id="PTHR43008:SF8">
    <property type="entry name" value="BENZIL REDUCTASE ((S)-BENZOIN FORMING) IRC24"/>
    <property type="match status" value="1"/>
</dbReference>